<evidence type="ECO:0000256" key="5">
    <source>
        <dbReference type="ARBA" id="ARBA00022801"/>
    </source>
</evidence>
<dbReference type="SUPFAM" id="SSF53474">
    <property type="entry name" value="alpha/beta-Hydrolases"/>
    <property type="match status" value="1"/>
</dbReference>
<proteinExistence type="inferred from homology"/>
<dbReference type="InterPro" id="IPR001563">
    <property type="entry name" value="Peptidase_S10"/>
</dbReference>
<keyword evidence="5 8" id="KW-0378">Hydrolase</keyword>
<dbReference type="MEROPS" id="S10.005"/>
<organism evidence="9 10">
    <name type="scientific">Monosiga brevicollis</name>
    <name type="common">Choanoflagellate</name>
    <dbReference type="NCBI Taxonomy" id="81824"/>
    <lineage>
        <taxon>Eukaryota</taxon>
        <taxon>Choanoflagellata</taxon>
        <taxon>Craspedida</taxon>
        <taxon>Salpingoecidae</taxon>
        <taxon>Monosiga</taxon>
    </lineage>
</organism>
<dbReference type="KEGG" id="mbr:MONBRDRAFT_38512"/>
<dbReference type="Gene3D" id="6.10.250.940">
    <property type="match status" value="1"/>
</dbReference>
<evidence type="ECO:0000256" key="4">
    <source>
        <dbReference type="ARBA" id="ARBA00022729"/>
    </source>
</evidence>
<dbReference type="PROSITE" id="PS00131">
    <property type="entry name" value="CARBOXYPEPT_SER_SER"/>
    <property type="match status" value="1"/>
</dbReference>
<gene>
    <name evidence="9" type="ORF">MONBRDRAFT_38512</name>
</gene>
<accession>A9V8D2</accession>
<evidence type="ECO:0000256" key="6">
    <source>
        <dbReference type="ARBA" id="ARBA00023157"/>
    </source>
</evidence>
<dbReference type="OMA" id="DQVYERI"/>
<comment type="similarity">
    <text evidence="1 8">Belongs to the peptidase S10 family.</text>
</comment>
<evidence type="ECO:0000313" key="10">
    <source>
        <dbReference type="Proteomes" id="UP000001357"/>
    </source>
</evidence>
<dbReference type="PANTHER" id="PTHR11802">
    <property type="entry name" value="SERINE PROTEASE FAMILY S10 SERINE CARBOXYPEPTIDASE"/>
    <property type="match status" value="1"/>
</dbReference>
<keyword evidence="10" id="KW-1185">Reference proteome</keyword>
<dbReference type="InterPro" id="IPR018202">
    <property type="entry name" value="Ser_caboxypep_ser_AS"/>
</dbReference>
<evidence type="ECO:0000256" key="7">
    <source>
        <dbReference type="ARBA" id="ARBA00023180"/>
    </source>
</evidence>
<keyword evidence="3 8" id="KW-0645">Protease</keyword>
<dbReference type="Pfam" id="PF00450">
    <property type="entry name" value="Peptidase_S10"/>
    <property type="match status" value="1"/>
</dbReference>
<evidence type="ECO:0000256" key="8">
    <source>
        <dbReference type="RuleBase" id="RU361156"/>
    </source>
</evidence>
<keyword evidence="2 8" id="KW-0121">Carboxypeptidase</keyword>
<dbReference type="GeneID" id="5894158"/>
<dbReference type="Gene3D" id="3.40.50.11320">
    <property type="match status" value="1"/>
</dbReference>
<feature type="chain" id="PRO_5006522074" description="Carboxypeptidase" evidence="8">
    <location>
        <begin position="26"/>
        <end position="477"/>
    </location>
</feature>
<evidence type="ECO:0000313" key="9">
    <source>
        <dbReference type="EMBL" id="EDQ86318.1"/>
    </source>
</evidence>
<keyword evidence="6" id="KW-1015">Disulfide bond</keyword>
<dbReference type="EMBL" id="CH991567">
    <property type="protein sequence ID" value="EDQ86318.1"/>
    <property type="molecule type" value="Genomic_DNA"/>
</dbReference>
<dbReference type="STRING" id="81824.A9V8D2"/>
<keyword evidence="4 8" id="KW-0732">Signal</keyword>
<dbReference type="InParanoid" id="A9V8D2"/>
<reference evidence="9 10" key="1">
    <citation type="journal article" date="2008" name="Nature">
        <title>The genome of the choanoflagellate Monosiga brevicollis and the origin of metazoans.</title>
        <authorList>
            <consortium name="JGI Sequencing"/>
            <person name="King N."/>
            <person name="Westbrook M.J."/>
            <person name="Young S.L."/>
            <person name="Kuo A."/>
            <person name="Abedin M."/>
            <person name="Chapman J."/>
            <person name="Fairclough S."/>
            <person name="Hellsten U."/>
            <person name="Isogai Y."/>
            <person name="Letunic I."/>
            <person name="Marr M."/>
            <person name="Pincus D."/>
            <person name="Putnam N."/>
            <person name="Rokas A."/>
            <person name="Wright K.J."/>
            <person name="Zuzow R."/>
            <person name="Dirks W."/>
            <person name="Good M."/>
            <person name="Goodstein D."/>
            <person name="Lemons D."/>
            <person name="Li W."/>
            <person name="Lyons J.B."/>
            <person name="Morris A."/>
            <person name="Nichols S."/>
            <person name="Richter D.J."/>
            <person name="Salamov A."/>
            <person name="Bork P."/>
            <person name="Lim W.A."/>
            <person name="Manning G."/>
            <person name="Miller W.T."/>
            <person name="McGinnis W."/>
            <person name="Shapiro H."/>
            <person name="Tjian R."/>
            <person name="Grigoriev I.V."/>
            <person name="Rokhsar D."/>
        </authorList>
    </citation>
    <scope>NUCLEOTIDE SEQUENCE [LARGE SCALE GENOMIC DNA]</scope>
    <source>
        <strain evidence="10">MX1 / ATCC 50154</strain>
    </source>
</reference>
<evidence type="ECO:0000256" key="3">
    <source>
        <dbReference type="ARBA" id="ARBA00022670"/>
    </source>
</evidence>
<dbReference type="Gene3D" id="3.40.50.1820">
    <property type="entry name" value="alpha/beta hydrolase"/>
    <property type="match status" value="1"/>
</dbReference>
<dbReference type="Proteomes" id="UP000001357">
    <property type="component" value="Unassembled WGS sequence"/>
</dbReference>
<dbReference type="RefSeq" id="XP_001748988.1">
    <property type="nucleotide sequence ID" value="XM_001748936.1"/>
</dbReference>
<sequence length="477" mass="54351">MMRGAVQMAVVVVALVAVLVTASTGRRVEDLTPADFEITSLPSLNATLNFKQYSGYMPVGNDSELFFWFVESQRSPETDPVVWWTNGGPGSSGIAYGFWTEHGPFRITPDIDVELFDYSWNRIANVIYIEAPVGVGYSWTGNASRYHVDDATTSWDNYQFLLNFFKVFNQFSKNDLYITGESYGGHYVPTLVQRVIDNENDLNLKGFLIGNPGINSDWYYNINEYAFQTYLWSHGLLPQDAYMASFEACDWKDFLTECSKDFTHPSAACQAANTAAYKYIPSVWDPYSVLAPTCHKSADDLAERDAMVAANSPFLHHLRLQYNVSTTFDACLSTYTPKYMNRQDVVEALHAKQHYNRQYPNHPAEWQYGSELADIALLFPEFFKKRPDLRILVVSGDADSAVPFMGTMRWINCLNMTVENDWDNWFLNEDVAGSYKRWSGLDFMTIKGCGHTINTYCPEAGYAYYQLWLEQQGPFAK</sequence>
<evidence type="ECO:0000256" key="1">
    <source>
        <dbReference type="ARBA" id="ARBA00009431"/>
    </source>
</evidence>
<dbReference type="PANTHER" id="PTHR11802:SF201">
    <property type="entry name" value="CARBOXYPEPTIDASE"/>
    <property type="match status" value="1"/>
</dbReference>
<name>A9V8D2_MONBE</name>
<dbReference type="PRINTS" id="PR00724">
    <property type="entry name" value="CRBOXYPTASEC"/>
</dbReference>
<feature type="signal peptide" evidence="8">
    <location>
        <begin position="1"/>
        <end position="25"/>
    </location>
</feature>
<keyword evidence="7" id="KW-0325">Glycoprotein</keyword>
<dbReference type="eggNOG" id="KOG1282">
    <property type="taxonomic scope" value="Eukaryota"/>
</dbReference>
<dbReference type="AlphaFoldDB" id="A9V8D2"/>
<evidence type="ECO:0000256" key="2">
    <source>
        <dbReference type="ARBA" id="ARBA00022645"/>
    </source>
</evidence>
<dbReference type="GO" id="GO:0006508">
    <property type="term" value="P:proteolysis"/>
    <property type="evidence" value="ECO:0007669"/>
    <property type="project" value="UniProtKB-KW"/>
</dbReference>
<protein>
    <recommendedName>
        <fullName evidence="8">Carboxypeptidase</fullName>
        <ecNumber evidence="8">3.4.16.-</ecNumber>
    </recommendedName>
</protein>
<dbReference type="FunFam" id="3.40.50.1820:FF:000143">
    <property type="entry name" value="Carboxypeptidase"/>
    <property type="match status" value="1"/>
</dbReference>
<dbReference type="GO" id="GO:0004185">
    <property type="term" value="F:serine-type carboxypeptidase activity"/>
    <property type="evidence" value="ECO:0000318"/>
    <property type="project" value="GO_Central"/>
</dbReference>
<dbReference type="InterPro" id="IPR029058">
    <property type="entry name" value="AB_hydrolase_fold"/>
</dbReference>
<dbReference type="EC" id="3.4.16.-" evidence="8"/>